<reference evidence="1 2" key="1">
    <citation type="submission" date="2024-04" db="EMBL/GenBank/DDBJ databases">
        <title>Tritrichomonas musculus Genome.</title>
        <authorList>
            <person name="Alves-Ferreira E."/>
            <person name="Grigg M."/>
            <person name="Lorenzi H."/>
            <person name="Galac M."/>
        </authorList>
    </citation>
    <scope>NUCLEOTIDE SEQUENCE [LARGE SCALE GENOMIC DNA]</scope>
    <source>
        <strain evidence="1 2">EAF2021</strain>
    </source>
</reference>
<dbReference type="PANTHER" id="PTHR34070:SF1">
    <property type="entry name" value="DNA ALKYLATION REPAIR PROTEIN"/>
    <property type="match status" value="1"/>
</dbReference>
<name>A0ABR2IQ54_9EUKA</name>
<accession>A0ABR2IQ54</accession>
<dbReference type="Pfam" id="PF08713">
    <property type="entry name" value="DNA_alkylation"/>
    <property type="match status" value="1"/>
</dbReference>
<dbReference type="PANTHER" id="PTHR34070">
    <property type="entry name" value="ARMADILLO-TYPE FOLD"/>
    <property type="match status" value="1"/>
</dbReference>
<sequence length="224" mass="27210">MQSTSNEKFNEIKQIYEKNANSKCAPKMASYMKNNFIFYGIPTPTRRLISKEWLKKEKESQIIDWDFLDKCYEDDHREIQYLALDYLNTMHDLLTFEDVPKLFKYVQNKQWWDTIDFLNRIIGNIGLKDKRIDDLMLEWSKNENFWVRRLSIIHQLLRKEKTNKELMEKIIVNNFGSDEFFINKAIGWCLRDYSKTNPKWVKNFISKYKDKMNKISLKEAKKYI</sequence>
<evidence type="ECO:0000313" key="2">
    <source>
        <dbReference type="Proteomes" id="UP001470230"/>
    </source>
</evidence>
<gene>
    <name evidence="1" type="ORF">M9Y10_009746</name>
</gene>
<dbReference type="Gene3D" id="1.25.40.290">
    <property type="entry name" value="ARM repeat domains"/>
    <property type="match status" value="1"/>
</dbReference>
<dbReference type="InterPro" id="IPR014825">
    <property type="entry name" value="DNA_alkylation"/>
</dbReference>
<protein>
    <recommendedName>
        <fullName evidence="3">DNA alkylation repair protein</fullName>
    </recommendedName>
</protein>
<dbReference type="CDD" id="cd07064">
    <property type="entry name" value="AlkD_like_1"/>
    <property type="match status" value="1"/>
</dbReference>
<comment type="caution">
    <text evidence="1">The sequence shown here is derived from an EMBL/GenBank/DDBJ whole genome shotgun (WGS) entry which is preliminary data.</text>
</comment>
<proteinExistence type="predicted"/>
<dbReference type="EMBL" id="JAPFFF010000015">
    <property type="protein sequence ID" value="KAK8866778.1"/>
    <property type="molecule type" value="Genomic_DNA"/>
</dbReference>
<dbReference type="Gene3D" id="1.20.1660.10">
    <property type="entry name" value="Hypothetical protein (EF3068)"/>
    <property type="match status" value="1"/>
</dbReference>
<dbReference type="Proteomes" id="UP001470230">
    <property type="component" value="Unassembled WGS sequence"/>
</dbReference>
<evidence type="ECO:0000313" key="1">
    <source>
        <dbReference type="EMBL" id="KAK8866778.1"/>
    </source>
</evidence>
<dbReference type="InterPro" id="IPR016024">
    <property type="entry name" value="ARM-type_fold"/>
</dbReference>
<evidence type="ECO:0008006" key="3">
    <source>
        <dbReference type="Google" id="ProtNLM"/>
    </source>
</evidence>
<dbReference type="SUPFAM" id="SSF48371">
    <property type="entry name" value="ARM repeat"/>
    <property type="match status" value="1"/>
</dbReference>
<keyword evidence="2" id="KW-1185">Reference proteome</keyword>
<organism evidence="1 2">
    <name type="scientific">Tritrichomonas musculus</name>
    <dbReference type="NCBI Taxonomy" id="1915356"/>
    <lineage>
        <taxon>Eukaryota</taxon>
        <taxon>Metamonada</taxon>
        <taxon>Parabasalia</taxon>
        <taxon>Tritrichomonadida</taxon>
        <taxon>Tritrichomonadidae</taxon>
        <taxon>Tritrichomonas</taxon>
    </lineage>
</organism>